<comment type="caution">
    <text evidence="3">The sequence shown here is derived from an EMBL/GenBank/DDBJ whole genome shotgun (WGS) entry which is preliminary data.</text>
</comment>
<evidence type="ECO:0008006" key="5">
    <source>
        <dbReference type="Google" id="ProtNLM"/>
    </source>
</evidence>
<keyword evidence="2" id="KW-0732">Signal</keyword>
<dbReference type="EMBL" id="JBHUDY010000001">
    <property type="protein sequence ID" value="MFD1612410.1"/>
    <property type="molecule type" value="Genomic_DNA"/>
</dbReference>
<accession>A0ABW4I5J4</accession>
<organism evidence="3 4">
    <name type="scientific">Sphingomonas tabacisoli</name>
    <dbReference type="NCBI Taxonomy" id="2249466"/>
    <lineage>
        <taxon>Bacteria</taxon>
        <taxon>Pseudomonadati</taxon>
        <taxon>Pseudomonadota</taxon>
        <taxon>Alphaproteobacteria</taxon>
        <taxon>Sphingomonadales</taxon>
        <taxon>Sphingomonadaceae</taxon>
        <taxon>Sphingomonas</taxon>
    </lineage>
</organism>
<feature type="region of interest" description="Disordered" evidence="1">
    <location>
        <begin position="29"/>
        <end position="48"/>
    </location>
</feature>
<proteinExistence type="predicted"/>
<keyword evidence="4" id="KW-1185">Reference proteome</keyword>
<evidence type="ECO:0000256" key="2">
    <source>
        <dbReference type="SAM" id="SignalP"/>
    </source>
</evidence>
<evidence type="ECO:0000256" key="1">
    <source>
        <dbReference type="SAM" id="MobiDB-lite"/>
    </source>
</evidence>
<evidence type="ECO:0000313" key="3">
    <source>
        <dbReference type="EMBL" id="MFD1612410.1"/>
    </source>
</evidence>
<reference evidence="4" key="1">
    <citation type="journal article" date="2019" name="Int. J. Syst. Evol. Microbiol.">
        <title>The Global Catalogue of Microorganisms (GCM) 10K type strain sequencing project: providing services to taxonomists for standard genome sequencing and annotation.</title>
        <authorList>
            <consortium name="The Broad Institute Genomics Platform"/>
            <consortium name="The Broad Institute Genome Sequencing Center for Infectious Disease"/>
            <person name="Wu L."/>
            <person name="Ma J."/>
        </authorList>
    </citation>
    <scope>NUCLEOTIDE SEQUENCE [LARGE SCALE GENOMIC DNA]</scope>
    <source>
        <strain evidence="4">CGMCC 1.16275</strain>
    </source>
</reference>
<feature type="chain" id="PRO_5046558462" description="Right handed beta helix domain-containing protein" evidence="2">
    <location>
        <begin position="32"/>
        <end position="375"/>
    </location>
</feature>
<dbReference type="InterPro" id="IPR012334">
    <property type="entry name" value="Pectin_lyas_fold"/>
</dbReference>
<dbReference type="Gene3D" id="2.160.20.10">
    <property type="entry name" value="Single-stranded right-handed beta-helix, Pectin lyase-like"/>
    <property type="match status" value="1"/>
</dbReference>
<dbReference type="SUPFAM" id="SSF51126">
    <property type="entry name" value="Pectin lyase-like"/>
    <property type="match status" value="1"/>
</dbReference>
<dbReference type="Proteomes" id="UP001597115">
    <property type="component" value="Unassembled WGS sequence"/>
</dbReference>
<gene>
    <name evidence="3" type="ORF">ACFSCW_11415</name>
</gene>
<sequence>MAFLKTLLAGSAGLAALLLAWSMPPTRVAQAQPSPVAPKAPPSRTGPVTAAEWPALLAQGKRTGVIDLGDRQVIDLPRTIQSDTPLTIRGGRFGPVELENWRNVILDGGRFEASSGAAEYQYLLAAFDAENLTIRNAHFSGYEMPNGMLMVRGPSIRGGHNVTIEHSTIEHLAGFSNFIRTNGARFADNDLRDMREGLEVQGARNIVIERNRFEKFRPFEGDHADAIQFFTTGLTQPGDTAAQDVTIRDNLMLLDSKAQGVFAGDEINIAGTPKGYARFVIENNIIVGAGWHGITTAFTDGLTVRNNRLGRIAGQDIYDSRINVDGSSVVVEGNEANDFIYHNKLTESRNKKAGERPAADFEKMADEWVKRFRPG</sequence>
<protein>
    <recommendedName>
        <fullName evidence="5">Right handed beta helix domain-containing protein</fullName>
    </recommendedName>
</protein>
<dbReference type="InterPro" id="IPR011050">
    <property type="entry name" value="Pectin_lyase_fold/virulence"/>
</dbReference>
<name>A0ABW4I5J4_9SPHN</name>
<dbReference type="RefSeq" id="WP_380889291.1">
    <property type="nucleotide sequence ID" value="NZ_JBHUDY010000001.1"/>
</dbReference>
<evidence type="ECO:0000313" key="4">
    <source>
        <dbReference type="Proteomes" id="UP001597115"/>
    </source>
</evidence>
<feature type="signal peptide" evidence="2">
    <location>
        <begin position="1"/>
        <end position="31"/>
    </location>
</feature>